<reference evidence="2" key="1">
    <citation type="journal article" date="2014" name="Nat. Genet.">
        <title>Genome of the human hookworm Necator americanus.</title>
        <authorList>
            <person name="Tang Y.T."/>
            <person name="Gao X."/>
            <person name="Rosa B.A."/>
            <person name="Abubucker S."/>
            <person name="Hallsworth-Pepin K."/>
            <person name="Martin J."/>
            <person name="Tyagi R."/>
            <person name="Heizer E."/>
            <person name="Zhang X."/>
            <person name="Bhonagiri-Palsikar V."/>
            <person name="Minx P."/>
            <person name="Warren W.C."/>
            <person name="Wang Q."/>
            <person name="Zhan B."/>
            <person name="Hotez P.J."/>
            <person name="Sternberg P.W."/>
            <person name="Dougall A."/>
            <person name="Gaze S.T."/>
            <person name="Mulvenna J."/>
            <person name="Sotillo J."/>
            <person name="Ranganathan S."/>
            <person name="Rabelo E.M."/>
            <person name="Wilson R.K."/>
            <person name="Felgner P.L."/>
            <person name="Bethony J."/>
            <person name="Hawdon J.M."/>
            <person name="Gasser R.B."/>
            <person name="Loukas A."/>
            <person name="Mitreva M."/>
        </authorList>
    </citation>
    <scope>NUCLEOTIDE SEQUENCE [LARGE SCALE GENOMIC DNA]</scope>
</reference>
<dbReference type="KEGG" id="nai:NECAME_03763"/>
<evidence type="ECO:0000313" key="2">
    <source>
        <dbReference type="Proteomes" id="UP000053676"/>
    </source>
</evidence>
<name>W2T2D8_NECAM</name>
<dbReference type="Proteomes" id="UP000053676">
    <property type="component" value="Unassembled WGS sequence"/>
</dbReference>
<proteinExistence type="predicted"/>
<evidence type="ECO:0000313" key="1">
    <source>
        <dbReference type="EMBL" id="ETN75381.1"/>
    </source>
</evidence>
<dbReference type="EMBL" id="KI660300">
    <property type="protein sequence ID" value="ETN75381.1"/>
    <property type="molecule type" value="Genomic_DNA"/>
</dbReference>
<sequence length="64" mass="7459">MDFFYYIRSTVTERIGKNRYYDTMHNLEAWPLVAPPLKQSPSCALKFDSAKLNTPVCRDGCRIE</sequence>
<dbReference type="AlphaFoldDB" id="W2T2D8"/>
<gene>
    <name evidence="1" type="ORF">NECAME_03763</name>
</gene>
<keyword evidence="2" id="KW-1185">Reference proteome</keyword>
<protein>
    <submittedName>
        <fullName evidence="1">Uncharacterized protein</fullName>
    </submittedName>
</protein>
<accession>W2T2D8</accession>
<organism evidence="1 2">
    <name type="scientific">Necator americanus</name>
    <name type="common">Human hookworm</name>
    <dbReference type="NCBI Taxonomy" id="51031"/>
    <lineage>
        <taxon>Eukaryota</taxon>
        <taxon>Metazoa</taxon>
        <taxon>Ecdysozoa</taxon>
        <taxon>Nematoda</taxon>
        <taxon>Chromadorea</taxon>
        <taxon>Rhabditida</taxon>
        <taxon>Rhabditina</taxon>
        <taxon>Rhabditomorpha</taxon>
        <taxon>Strongyloidea</taxon>
        <taxon>Ancylostomatidae</taxon>
        <taxon>Bunostominae</taxon>
        <taxon>Necator</taxon>
    </lineage>
</organism>